<name>A0AAW2L208_SESRA</name>
<feature type="domain" description="DUF4283" evidence="2">
    <location>
        <begin position="141"/>
        <end position="218"/>
    </location>
</feature>
<comment type="caution">
    <text evidence="3">The sequence shown here is derived from an EMBL/GenBank/DDBJ whole genome shotgun (WGS) entry which is preliminary data.</text>
</comment>
<gene>
    <name evidence="3" type="ORF">Sradi_5683700</name>
</gene>
<protein>
    <recommendedName>
        <fullName evidence="2">DUF4283 domain-containing protein</fullName>
    </recommendedName>
</protein>
<reference evidence="3" key="1">
    <citation type="submission" date="2020-06" db="EMBL/GenBank/DDBJ databases">
        <authorList>
            <person name="Li T."/>
            <person name="Hu X."/>
            <person name="Zhang T."/>
            <person name="Song X."/>
            <person name="Zhang H."/>
            <person name="Dai N."/>
            <person name="Sheng W."/>
            <person name="Hou X."/>
            <person name="Wei L."/>
        </authorList>
    </citation>
    <scope>NUCLEOTIDE SEQUENCE</scope>
    <source>
        <strain evidence="3">G02</strain>
        <tissue evidence="3">Leaf</tissue>
    </source>
</reference>
<evidence type="ECO:0000259" key="2">
    <source>
        <dbReference type="Pfam" id="PF14111"/>
    </source>
</evidence>
<accession>A0AAW2L208</accession>
<organism evidence="3">
    <name type="scientific">Sesamum radiatum</name>
    <name type="common">Black benniseed</name>
    <dbReference type="NCBI Taxonomy" id="300843"/>
    <lineage>
        <taxon>Eukaryota</taxon>
        <taxon>Viridiplantae</taxon>
        <taxon>Streptophyta</taxon>
        <taxon>Embryophyta</taxon>
        <taxon>Tracheophyta</taxon>
        <taxon>Spermatophyta</taxon>
        <taxon>Magnoliopsida</taxon>
        <taxon>eudicotyledons</taxon>
        <taxon>Gunneridae</taxon>
        <taxon>Pentapetalae</taxon>
        <taxon>asterids</taxon>
        <taxon>lamiids</taxon>
        <taxon>Lamiales</taxon>
        <taxon>Pedaliaceae</taxon>
        <taxon>Sesamum</taxon>
    </lineage>
</organism>
<dbReference type="AlphaFoldDB" id="A0AAW2L208"/>
<proteinExistence type="predicted"/>
<reference evidence="3" key="2">
    <citation type="journal article" date="2024" name="Plant">
        <title>Genomic evolution and insights into agronomic trait innovations of Sesamum species.</title>
        <authorList>
            <person name="Miao H."/>
            <person name="Wang L."/>
            <person name="Qu L."/>
            <person name="Liu H."/>
            <person name="Sun Y."/>
            <person name="Le M."/>
            <person name="Wang Q."/>
            <person name="Wei S."/>
            <person name="Zheng Y."/>
            <person name="Lin W."/>
            <person name="Duan Y."/>
            <person name="Cao H."/>
            <person name="Xiong S."/>
            <person name="Wang X."/>
            <person name="Wei L."/>
            <person name="Li C."/>
            <person name="Ma Q."/>
            <person name="Ju M."/>
            <person name="Zhao R."/>
            <person name="Li G."/>
            <person name="Mu C."/>
            <person name="Tian Q."/>
            <person name="Mei H."/>
            <person name="Zhang T."/>
            <person name="Gao T."/>
            <person name="Zhang H."/>
        </authorList>
    </citation>
    <scope>NUCLEOTIDE SEQUENCE</scope>
    <source>
        <strain evidence="3">G02</strain>
    </source>
</reference>
<evidence type="ECO:0000313" key="3">
    <source>
        <dbReference type="EMBL" id="KAL0312844.1"/>
    </source>
</evidence>
<feature type="region of interest" description="Disordered" evidence="1">
    <location>
        <begin position="1"/>
        <end position="31"/>
    </location>
</feature>
<evidence type="ECO:0000256" key="1">
    <source>
        <dbReference type="SAM" id="MobiDB-lite"/>
    </source>
</evidence>
<dbReference type="Pfam" id="PF14111">
    <property type="entry name" value="DUF4283"/>
    <property type="match status" value="1"/>
</dbReference>
<dbReference type="InterPro" id="IPR025558">
    <property type="entry name" value="DUF4283"/>
</dbReference>
<dbReference type="EMBL" id="JACGWJ010000026">
    <property type="protein sequence ID" value="KAL0312844.1"/>
    <property type="molecule type" value="Genomic_DNA"/>
</dbReference>
<sequence length="224" mass="24918">MVGSRNGSREMAKEPSIMGVGTGKPDSKQSGTAAQIFLVRSVKTSLNPLKTPDILKENRATDGRKHSQFKCLSVGIIVRLMKNLNPAGTEASEDGELISPRAAKKVFSSDETLEFLGKARLHRGTRAINFTAKETAMLAVSFKFALIGKFSHGYPSMQSIRTYFSRLGLRGAYSIGVINVKHILIKLGNEEDYSRLWIKQILFLDGFPHRVFKWTPDFLVSNRL</sequence>